<accession>A0AAJ0MCQ8</accession>
<evidence type="ECO:0000313" key="2">
    <source>
        <dbReference type="Proteomes" id="UP001275084"/>
    </source>
</evidence>
<gene>
    <name evidence="1" type="ORF">B0T25DRAFT_250558</name>
</gene>
<comment type="caution">
    <text evidence="1">The sequence shown here is derived from an EMBL/GenBank/DDBJ whole genome shotgun (WGS) entry which is preliminary data.</text>
</comment>
<reference evidence="1" key="1">
    <citation type="journal article" date="2023" name="Mol. Phylogenet. Evol.">
        <title>Genome-scale phylogeny and comparative genomics of the fungal order Sordariales.</title>
        <authorList>
            <person name="Hensen N."/>
            <person name="Bonometti L."/>
            <person name="Westerberg I."/>
            <person name="Brannstrom I.O."/>
            <person name="Guillou S."/>
            <person name="Cros-Aarteil S."/>
            <person name="Calhoun S."/>
            <person name="Haridas S."/>
            <person name="Kuo A."/>
            <person name="Mondo S."/>
            <person name="Pangilinan J."/>
            <person name="Riley R."/>
            <person name="LaButti K."/>
            <person name="Andreopoulos B."/>
            <person name="Lipzen A."/>
            <person name="Chen C."/>
            <person name="Yan M."/>
            <person name="Daum C."/>
            <person name="Ng V."/>
            <person name="Clum A."/>
            <person name="Steindorff A."/>
            <person name="Ohm R.A."/>
            <person name="Martin F."/>
            <person name="Silar P."/>
            <person name="Natvig D.O."/>
            <person name="Lalanne C."/>
            <person name="Gautier V."/>
            <person name="Ament-Velasquez S.L."/>
            <person name="Kruys A."/>
            <person name="Hutchinson M.I."/>
            <person name="Powell A.J."/>
            <person name="Barry K."/>
            <person name="Miller A.N."/>
            <person name="Grigoriev I.V."/>
            <person name="Debuchy R."/>
            <person name="Gladieux P."/>
            <person name="Hiltunen Thoren M."/>
            <person name="Johannesson H."/>
        </authorList>
    </citation>
    <scope>NUCLEOTIDE SEQUENCE</scope>
    <source>
        <strain evidence="1">CBS 955.72</strain>
    </source>
</reference>
<sequence length="169" mass="19586">MWEIGQDARMQLTEPYVHWSLRQDSHNTFLGLAAQCSLLPYIQAKIEADRRLPSQSPTKNSLGLFECAVFGFTARRSHSYLLTFMDAYEPLEQSMRLETVRYLLDQGVNPSGMTHEYDGALVRLEGRIQDLIKLKGNDADYYSEVAKYTSQRKRTKLGFWKRIQLSKSR</sequence>
<evidence type="ECO:0000313" key="1">
    <source>
        <dbReference type="EMBL" id="KAK3349867.1"/>
    </source>
</evidence>
<keyword evidence="2" id="KW-1185">Reference proteome</keyword>
<dbReference type="AlphaFoldDB" id="A0AAJ0MCQ8"/>
<dbReference type="Proteomes" id="UP001275084">
    <property type="component" value="Unassembled WGS sequence"/>
</dbReference>
<organism evidence="1 2">
    <name type="scientific">Lasiosphaeria hispida</name>
    <dbReference type="NCBI Taxonomy" id="260671"/>
    <lineage>
        <taxon>Eukaryota</taxon>
        <taxon>Fungi</taxon>
        <taxon>Dikarya</taxon>
        <taxon>Ascomycota</taxon>
        <taxon>Pezizomycotina</taxon>
        <taxon>Sordariomycetes</taxon>
        <taxon>Sordariomycetidae</taxon>
        <taxon>Sordariales</taxon>
        <taxon>Lasiosphaeriaceae</taxon>
        <taxon>Lasiosphaeria</taxon>
    </lineage>
</organism>
<proteinExistence type="predicted"/>
<reference evidence="1" key="2">
    <citation type="submission" date="2023-06" db="EMBL/GenBank/DDBJ databases">
        <authorList>
            <consortium name="Lawrence Berkeley National Laboratory"/>
            <person name="Haridas S."/>
            <person name="Hensen N."/>
            <person name="Bonometti L."/>
            <person name="Westerberg I."/>
            <person name="Brannstrom I.O."/>
            <person name="Guillou S."/>
            <person name="Cros-Aarteil S."/>
            <person name="Calhoun S."/>
            <person name="Kuo A."/>
            <person name="Mondo S."/>
            <person name="Pangilinan J."/>
            <person name="Riley R."/>
            <person name="Labutti K."/>
            <person name="Andreopoulos B."/>
            <person name="Lipzen A."/>
            <person name="Chen C."/>
            <person name="Yanf M."/>
            <person name="Daum C."/>
            <person name="Ng V."/>
            <person name="Clum A."/>
            <person name="Steindorff A."/>
            <person name="Ohm R."/>
            <person name="Martin F."/>
            <person name="Silar P."/>
            <person name="Natvig D."/>
            <person name="Lalanne C."/>
            <person name="Gautier V."/>
            <person name="Ament-Velasquez S.L."/>
            <person name="Kruys A."/>
            <person name="Hutchinson M.I."/>
            <person name="Powell A.J."/>
            <person name="Barry K."/>
            <person name="Miller A.N."/>
            <person name="Grigoriev I.V."/>
            <person name="Debuchy R."/>
            <person name="Gladieux P."/>
            <person name="Thoren M.H."/>
            <person name="Johannesson H."/>
        </authorList>
    </citation>
    <scope>NUCLEOTIDE SEQUENCE</scope>
    <source>
        <strain evidence="1">CBS 955.72</strain>
    </source>
</reference>
<name>A0AAJ0MCQ8_9PEZI</name>
<protein>
    <submittedName>
        <fullName evidence="1">Uncharacterized protein</fullName>
    </submittedName>
</protein>
<dbReference type="EMBL" id="JAUIQD010000005">
    <property type="protein sequence ID" value="KAK3349867.1"/>
    <property type="molecule type" value="Genomic_DNA"/>
</dbReference>